<evidence type="ECO:0000256" key="5">
    <source>
        <dbReference type="ARBA" id="ARBA00022982"/>
    </source>
</evidence>
<evidence type="ECO:0000256" key="2">
    <source>
        <dbReference type="ARBA" id="ARBA00022448"/>
    </source>
</evidence>
<dbReference type="Proteomes" id="UP000441797">
    <property type="component" value="Unassembled WGS sequence"/>
</dbReference>
<evidence type="ECO:0000256" key="6">
    <source>
        <dbReference type="ARBA" id="ARBA00022989"/>
    </source>
</evidence>
<dbReference type="InterPro" id="IPR012595">
    <property type="entry name" value="PetM_cyt_b6/f_cplx_su7"/>
</dbReference>
<evidence type="ECO:0000313" key="10">
    <source>
        <dbReference type="EMBL" id="MUL34836.1"/>
    </source>
</evidence>
<dbReference type="RefSeq" id="WP_105220336.1">
    <property type="nucleotide sequence ID" value="NZ_CAWNSU010000059.1"/>
</dbReference>
<dbReference type="EMBL" id="NAPY01000001">
    <property type="protein sequence ID" value="MUL34836.1"/>
    <property type="molecule type" value="Genomic_DNA"/>
</dbReference>
<comment type="function">
    <text evidence="8">Component of the cytochrome b6-f complex, which mediates electron transfer between photosystem II (PSII) and photosystem I (PSI), cyclic electron flow around PSI, and state transitions.</text>
</comment>
<keyword evidence="11" id="KW-1185">Reference proteome</keyword>
<protein>
    <recommendedName>
        <fullName evidence="8">Cytochrome b6-f complex subunit 7</fullName>
    </recommendedName>
    <alternativeName>
        <fullName evidence="8">Cytochrome b6-f complex subunit PetM</fullName>
    </alternativeName>
    <alternativeName>
        <fullName evidence="8">Cytochrome b6-f complex subunit VII</fullName>
    </alternativeName>
</protein>
<name>A0A6N8FSC1_9CHRO</name>
<dbReference type="OrthoDB" id="468305at2"/>
<reference evidence="10 11" key="1">
    <citation type="journal article" date="2019" name="Front. Microbiol.">
        <title>Genomic Features for Desiccation Tolerance and Sugar Biosynthesis in the Extremophile Gloeocapsopsis sp. UTEX B3054.</title>
        <authorList>
            <person name="Urrejola C."/>
            <person name="Alcorta J."/>
            <person name="Salas L."/>
            <person name="Vasquez M."/>
            <person name="Polz M.F."/>
            <person name="Vicuna R."/>
            <person name="Diez B."/>
        </authorList>
    </citation>
    <scope>NUCLEOTIDE SEQUENCE [LARGE SCALE GENOMIC DNA]</scope>
    <source>
        <strain evidence="10 11">1H9</strain>
    </source>
</reference>
<keyword evidence="4 8" id="KW-0812">Transmembrane</keyword>
<organism evidence="10 11">
    <name type="scientific">Gloeocapsopsis dulcis AAB1 = 1H9</name>
    <dbReference type="NCBI Taxonomy" id="1433147"/>
    <lineage>
        <taxon>Bacteria</taxon>
        <taxon>Bacillati</taxon>
        <taxon>Cyanobacteriota</taxon>
        <taxon>Cyanophyceae</taxon>
        <taxon>Oscillatoriophycideae</taxon>
        <taxon>Chroococcales</taxon>
        <taxon>Chroococcaceae</taxon>
        <taxon>Gloeocapsopsis</taxon>
        <taxon>Gloeocapsopsis dulcis</taxon>
    </lineage>
</organism>
<gene>
    <name evidence="8" type="primary">petM</name>
    <name evidence="10" type="ORF">BWI75_00285</name>
</gene>
<evidence type="ECO:0000313" key="11">
    <source>
        <dbReference type="Proteomes" id="UP000441797"/>
    </source>
</evidence>
<accession>A0A6N8FSC1</accession>
<keyword evidence="3 8" id="KW-0602">Photosynthesis</keyword>
<evidence type="ECO:0000256" key="4">
    <source>
        <dbReference type="ARBA" id="ARBA00022692"/>
    </source>
</evidence>
<dbReference type="GO" id="GO:0031676">
    <property type="term" value="C:plasma membrane-derived thylakoid membrane"/>
    <property type="evidence" value="ECO:0007669"/>
    <property type="project" value="UniProtKB-SubCell"/>
</dbReference>
<dbReference type="GO" id="GO:0009055">
    <property type="term" value="F:electron transfer activity"/>
    <property type="evidence" value="ECO:0007669"/>
    <property type="project" value="UniProtKB-UniRule"/>
</dbReference>
<evidence type="ECO:0000256" key="9">
    <source>
        <dbReference type="SAM" id="Phobius"/>
    </source>
</evidence>
<dbReference type="SUPFAM" id="SSF103441">
    <property type="entry name" value="PetM subunit of the cytochrome b6f complex"/>
    <property type="match status" value="1"/>
</dbReference>
<dbReference type="GO" id="GO:0009512">
    <property type="term" value="C:cytochrome b6f complex"/>
    <property type="evidence" value="ECO:0007669"/>
    <property type="project" value="InterPro"/>
</dbReference>
<keyword evidence="6 8" id="KW-1133">Transmembrane helix</keyword>
<keyword evidence="5 8" id="KW-0249">Electron transport</keyword>
<comment type="subcellular location">
    <subcellularLocation>
        <location evidence="8">Cellular thylakoid membrane</location>
        <topology evidence="8">Single-pass membrane protein</topology>
    </subcellularLocation>
    <subcellularLocation>
        <location evidence="1">Membrane</location>
        <topology evidence="1">Single-pass membrane protein</topology>
    </subcellularLocation>
</comment>
<feature type="transmembrane region" description="Helical" evidence="9">
    <location>
        <begin position="6"/>
        <end position="27"/>
    </location>
</feature>
<evidence type="ECO:0000256" key="8">
    <source>
        <dbReference type="HAMAP-Rule" id="MF_00396"/>
    </source>
</evidence>
<evidence type="ECO:0000256" key="3">
    <source>
        <dbReference type="ARBA" id="ARBA00022531"/>
    </source>
</evidence>
<keyword evidence="7 8" id="KW-0472">Membrane</keyword>
<comment type="similarity">
    <text evidence="8">Belongs to the PetM family.</text>
</comment>
<evidence type="ECO:0000256" key="1">
    <source>
        <dbReference type="ARBA" id="ARBA00004167"/>
    </source>
</evidence>
<keyword evidence="8" id="KW-0793">Thylakoid</keyword>
<evidence type="ECO:0000256" key="7">
    <source>
        <dbReference type="ARBA" id="ARBA00023136"/>
    </source>
</evidence>
<dbReference type="Pfam" id="PF08041">
    <property type="entry name" value="PetM"/>
    <property type="match status" value="1"/>
</dbReference>
<comment type="caution">
    <text evidence="10">The sequence shown here is derived from an EMBL/GenBank/DDBJ whole genome shotgun (WGS) entry which is preliminary data.</text>
</comment>
<comment type="subunit">
    <text evidence="8">The 4 large subunits of the cytochrome b6-f complex are cytochrome b6, subunit IV (17 kDa polypeptide, PetD), cytochrome f and the Rieske protein, while the 4 small subunits are PetG, PetL, PetM and PetN. The complex functions as a dimer.</text>
</comment>
<keyword evidence="2 8" id="KW-0813">Transport</keyword>
<sequence length="37" mass="3896">MGGEMFTAVILCLTLVPIGIAMGFLLLKIQGGEESEL</sequence>
<dbReference type="AlphaFoldDB" id="A0A6N8FSC1"/>
<dbReference type="HAMAP" id="MF_00396">
    <property type="entry name" value="Cytb6_f_PetM"/>
    <property type="match status" value="1"/>
</dbReference>
<proteinExistence type="inferred from homology"/>
<dbReference type="GO" id="GO:0015979">
    <property type="term" value="P:photosynthesis"/>
    <property type="evidence" value="ECO:0007669"/>
    <property type="project" value="UniProtKB-KW"/>
</dbReference>